<evidence type="ECO:0000313" key="1">
    <source>
        <dbReference type="EMBL" id="KKT68848.1"/>
    </source>
</evidence>
<feature type="non-terminal residue" evidence="1">
    <location>
        <position position="30"/>
    </location>
</feature>
<protein>
    <submittedName>
        <fullName evidence="1">Uncharacterized protein</fullName>
    </submittedName>
</protein>
<proteinExistence type="predicted"/>
<evidence type="ECO:0000313" key="2">
    <source>
        <dbReference type="Proteomes" id="UP000034154"/>
    </source>
</evidence>
<gene>
    <name evidence="1" type="ORF">UW63_C0067G0004</name>
</gene>
<dbReference type="AlphaFoldDB" id="A0A0G1JBV5"/>
<dbReference type="Proteomes" id="UP000034154">
    <property type="component" value="Unassembled WGS sequence"/>
</dbReference>
<organism evidence="1 2">
    <name type="scientific">Candidatus Uhrbacteria bacterium GW2011_GWF2_44_350</name>
    <dbReference type="NCBI Taxonomy" id="1619000"/>
    <lineage>
        <taxon>Bacteria</taxon>
        <taxon>Candidatus Uhriibacteriota</taxon>
    </lineage>
</organism>
<comment type="caution">
    <text evidence="1">The sequence shown here is derived from an EMBL/GenBank/DDBJ whole genome shotgun (WGS) entry which is preliminary data.</text>
</comment>
<reference evidence="1 2" key="1">
    <citation type="journal article" date="2015" name="Nature">
        <title>rRNA introns, odd ribosomes, and small enigmatic genomes across a large radiation of phyla.</title>
        <authorList>
            <person name="Brown C.T."/>
            <person name="Hug L.A."/>
            <person name="Thomas B.C."/>
            <person name="Sharon I."/>
            <person name="Castelle C.J."/>
            <person name="Singh A."/>
            <person name="Wilkins M.J."/>
            <person name="Williams K.H."/>
            <person name="Banfield J.F."/>
        </authorList>
    </citation>
    <scope>NUCLEOTIDE SEQUENCE [LARGE SCALE GENOMIC DNA]</scope>
</reference>
<dbReference type="EMBL" id="LCJB01000067">
    <property type="protein sequence ID" value="KKT68848.1"/>
    <property type="molecule type" value="Genomic_DNA"/>
</dbReference>
<name>A0A0G1JBV5_9BACT</name>
<accession>A0A0G1JBV5</accession>
<sequence length="30" mass="3515">MTYQLLSFMLPEGIFEWFDVTESSKTAETL</sequence>